<reference evidence="1" key="1">
    <citation type="submission" date="2019-02" db="EMBL/GenBank/DDBJ databases">
        <authorList>
            <person name="Gruber-Vodicka R. H."/>
            <person name="Seah K. B. B."/>
        </authorList>
    </citation>
    <scope>NUCLEOTIDE SEQUENCE</scope>
    <source>
        <strain evidence="2">BECK_BY19</strain>
        <strain evidence="1">BECK_BY8</strain>
    </source>
</reference>
<protein>
    <submittedName>
        <fullName evidence="1">Uncharacterized protein</fullName>
    </submittedName>
</protein>
<dbReference type="EMBL" id="CAADFZ010000050">
    <property type="protein sequence ID" value="VFK64761.1"/>
    <property type="molecule type" value="Genomic_DNA"/>
</dbReference>
<proteinExistence type="predicted"/>
<evidence type="ECO:0000313" key="2">
    <source>
        <dbReference type="EMBL" id="VFK71227.1"/>
    </source>
</evidence>
<dbReference type="AlphaFoldDB" id="A0A451AFG5"/>
<dbReference type="PROSITE" id="PS51257">
    <property type="entry name" value="PROKAR_LIPOPROTEIN"/>
    <property type="match status" value="1"/>
</dbReference>
<accession>A0A451AFG5</accession>
<name>A0A451AFG5_9GAMM</name>
<gene>
    <name evidence="1" type="ORF">BECKUNK1418G_GA0071005_105016</name>
    <name evidence="2" type="ORF">BECKUNK1418H_GA0071006_105515</name>
</gene>
<evidence type="ECO:0000313" key="1">
    <source>
        <dbReference type="EMBL" id="VFK64761.1"/>
    </source>
</evidence>
<dbReference type="EMBL" id="CAADGD010000055">
    <property type="protein sequence ID" value="VFK71227.1"/>
    <property type="molecule type" value="Genomic_DNA"/>
</dbReference>
<sequence>MNHRKLSSVSYPRAFFMLILIVFLTACASPAAYREPITRFQQASTIVIEGARTTYGTANKGERNAEIDKHVEQKKRITLRDLNSEDLRLLGPDDVVARMKTLDALAKHSELLLALASSDAPQKAKDAANSLDEAIISLNSALGNASTDDFKNTAGGFAAIAGEVVQLVLNAKITEALDKAIVVSEDQVKLLLRLLRTEMGALYERKRAQISNERVAAVDAYNDLVAQPNPNSANLAKVAEQIKSVEDSWDNLPQLLGAGPGLDAMAQAHQKLVDYAKSPKNPQDFAALVEAVDAFVTRAKIIADAIKSIQATQR</sequence>
<organism evidence="1">
    <name type="scientific">Candidatus Kentrum sp. UNK</name>
    <dbReference type="NCBI Taxonomy" id="2126344"/>
    <lineage>
        <taxon>Bacteria</taxon>
        <taxon>Pseudomonadati</taxon>
        <taxon>Pseudomonadota</taxon>
        <taxon>Gammaproteobacteria</taxon>
        <taxon>Candidatus Kentrum</taxon>
    </lineage>
</organism>